<feature type="domain" description="Sushi" evidence="6">
    <location>
        <begin position="171"/>
        <end position="233"/>
    </location>
</feature>
<dbReference type="EMBL" id="KN574716">
    <property type="protein sequence ID" value="KHJ83184.1"/>
    <property type="molecule type" value="Genomic_DNA"/>
</dbReference>
<keyword evidence="8" id="KW-1185">Reference proteome</keyword>
<keyword evidence="2 5" id="KW-0768">Sushi</keyword>
<reference evidence="7 8" key="1">
    <citation type="submission" date="2014-03" db="EMBL/GenBank/DDBJ databases">
        <title>Draft genome of the hookworm Oesophagostomum dentatum.</title>
        <authorList>
            <person name="Mitreva M."/>
        </authorList>
    </citation>
    <scope>NUCLEOTIDE SEQUENCE [LARGE SCALE GENOMIC DNA]</scope>
    <source>
        <strain evidence="7 8">OD-Hann</strain>
    </source>
</reference>
<feature type="domain" description="Sushi" evidence="6">
    <location>
        <begin position="76"/>
        <end position="142"/>
    </location>
</feature>
<keyword evidence="4 5" id="KW-1015">Disulfide bond</keyword>
<accession>A0A0B1SE46</accession>
<dbReference type="Gene3D" id="2.10.70.10">
    <property type="entry name" value="Complement Module, domain 1"/>
    <property type="match status" value="3"/>
</dbReference>
<evidence type="ECO:0000313" key="7">
    <source>
        <dbReference type="EMBL" id="KHJ83184.1"/>
    </source>
</evidence>
<evidence type="ECO:0000256" key="5">
    <source>
        <dbReference type="PROSITE-ProRule" id="PRU00302"/>
    </source>
</evidence>
<evidence type="ECO:0000313" key="8">
    <source>
        <dbReference type="Proteomes" id="UP000053660"/>
    </source>
</evidence>
<dbReference type="Proteomes" id="UP000053660">
    <property type="component" value="Unassembled WGS sequence"/>
</dbReference>
<protein>
    <submittedName>
        <fullName evidence="7">Sushi domain protein</fullName>
    </submittedName>
</protein>
<proteinExistence type="predicted"/>
<evidence type="ECO:0000256" key="3">
    <source>
        <dbReference type="ARBA" id="ARBA00022729"/>
    </source>
</evidence>
<dbReference type="InterPro" id="IPR035976">
    <property type="entry name" value="Sushi/SCR/CCP_sf"/>
</dbReference>
<feature type="disulfide bond" evidence="5">
    <location>
        <begin position="113"/>
        <end position="140"/>
    </location>
</feature>
<evidence type="ECO:0000256" key="2">
    <source>
        <dbReference type="ARBA" id="ARBA00022659"/>
    </source>
</evidence>
<dbReference type="InterPro" id="IPR000436">
    <property type="entry name" value="Sushi_SCR_CCP_dom"/>
</dbReference>
<comment type="caution">
    <text evidence="5">Lacks conserved residue(s) required for the propagation of feature annotation.</text>
</comment>
<sequence length="258" mass="27075">MCTDYGWSPLKFGECKQCFSRKKRQIPSFSAGCAPVTVPGGTTTYIQANSSVPYSSGTSVFVMCNVGYTPQGSMSSLCQNGVWSPTLGSENAALIDYIAVGTYSSGTTAILTCNLGYTVSGSSTSTCSNGAWIPSVLGSCIQGGGIKFWHHTRGAKVMILGIGGLGTNSVIDCLNPTVINGVVTYSQGTAFDLDRPTGTVATLTCNLGYTPSGSTRATCQNGAWIPTLGMCSASTGLITGKHNFSLWDRRRGWMRREG</sequence>
<name>A0A0B1SE46_OESDE</name>
<dbReference type="CDD" id="cd00033">
    <property type="entry name" value="CCP"/>
    <property type="match status" value="3"/>
</dbReference>
<comment type="subcellular location">
    <subcellularLocation>
        <location evidence="1">Virion</location>
    </subcellularLocation>
</comment>
<dbReference type="InterPro" id="IPR051503">
    <property type="entry name" value="ComplSys_Reg/VirEntry_Med"/>
</dbReference>
<evidence type="ECO:0000259" key="6">
    <source>
        <dbReference type="PROSITE" id="PS50923"/>
    </source>
</evidence>
<dbReference type="SUPFAM" id="SSF57535">
    <property type="entry name" value="Complement control module/SCR domain"/>
    <property type="match status" value="3"/>
</dbReference>
<dbReference type="OrthoDB" id="6127264at2759"/>
<dbReference type="AlphaFoldDB" id="A0A0B1SE46"/>
<evidence type="ECO:0000256" key="4">
    <source>
        <dbReference type="ARBA" id="ARBA00023157"/>
    </source>
</evidence>
<evidence type="ECO:0000256" key="1">
    <source>
        <dbReference type="ARBA" id="ARBA00004328"/>
    </source>
</evidence>
<dbReference type="Pfam" id="PF00084">
    <property type="entry name" value="Sushi"/>
    <property type="match status" value="3"/>
</dbReference>
<keyword evidence="3" id="KW-0732">Signal</keyword>
<organism evidence="7 8">
    <name type="scientific">Oesophagostomum dentatum</name>
    <name type="common">Nodular worm</name>
    <dbReference type="NCBI Taxonomy" id="61180"/>
    <lineage>
        <taxon>Eukaryota</taxon>
        <taxon>Metazoa</taxon>
        <taxon>Ecdysozoa</taxon>
        <taxon>Nematoda</taxon>
        <taxon>Chromadorea</taxon>
        <taxon>Rhabditida</taxon>
        <taxon>Rhabditina</taxon>
        <taxon>Rhabditomorpha</taxon>
        <taxon>Strongyloidea</taxon>
        <taxon>Strongylidae</taxon>
        <taxon>Oesophagostomum</taxon>
    </lineage>
</organism>
<gene>
    <name evidence="7" type="ORF">OESDEN_17119</name>
</gene>
<dbReference type="PANTHER" id="PTHR45785">
    <property type="entry name" value="COMPLEMENT FACTOR H-RELATED"/>
    <property type="match status" value="1"/>
</dbReference>
<dbReference type="SMART" id="SM00032">
    <property type="entry name" value="CCP"/>
    <property type="match status" value="3"/>
</dbReference>
<dbReference type="PANTHER" id="PTHR45785:SF2">
    <property type="entry name" value="COMPLEMENT FACTOR H-RELATED"/>
    <property type="match status" value="1"/>
</dbReference>
<dbReference type="PROSITE" id="PS50923">
    <property type="entry name" value="SUSHI"/>
    <property type="match status" value="2"/>
</dbReference>